<accession>A0A443HUK9</accession>
<dbReference type="RefSeq" id="XP_028485095.1">
    <property type="nucleotide sequence ID" value="XM_028630530.1"/>
</dbReference>
<dbReference type="PANTHER" id="PTHR23514:SF3">
    <property type="entry name" value="BYPASS OF STOP CODON PROTEIN 6"/>
    <property type="match status" value="1"/>
</dbReference>
<feature type="transmembrane region" description="Helical" evidence="8">
    <location>
        <begin position="371"/>
        <end position="394"/>
    </location>
</feature>
<feature type="transmembrane region" description="Helical" evidence="8">
    <location>
        <begin position="137"/>
        <end position="155"/>
    </location>
</feature>
<evidence type="ECO:0000313" key="11">
    <source>
        <dbReference type="Proteomes" id="UP000283841"/>
    </source>
</evidence>
<evidence type="ECO:0000256" key="6">
    <source>
        <dbReference type="ARBA" id="ARBA00023136"/>
    </source>
</evidence>
<feature type="transmembrane region" description="Helical" evidence="8">
    <location>
        <begin position="346"/>
        <end position="365"/>
    </location>
</feature>
<dbReference type="PROSITE" id="PS50850">
    <property type="entry name" value="MFS"/>
    <property type="match status" value="1"/>
</dbReference>
<reference evidence="10 11" key="1">
    <citation type="journal article" date="2018" name="Front. Microbiol.">
        <title>Genomic and genetic insights into a cosmopolitan fungus, Paecilomyces variotii (Eurotiales).</title>
        <authorList>
            <person name="Urquhart A.S."/>
            <person name="Mondo S.J."/>
            <person name="Makela M.R."/>
            <person name="Hane J.K."/>
            <person name="Wiebenga A."/>
            <person name="He G."/>
            <person name="Mihaltcheva S."/>
            <person name="Pangilinan J."/>
            <person name="Lipzen A."/>
            <person name="Barry K."/>
            <person name="de Vries R.P."/>
            <person name="Grigoriev I.V."/>
            <person name="Idnurm A."/>
        </authorList>
    </citation>
    <scope>NUCLEOTIDE SEQUENCE [LARGE SCALE GENOMIC DNA]</scope>
    <source>
        <strain evidence="10 11">CBS 101075</strain>
    </source>
</reference>
<dbReference type="PANTHER" id="PTHR23514">
    <property type="entry name" value="BYPASS OF STOP CODON PROTEIN 6"/>
    <property type="match status" value="1"/>
</dbReference>
<dbReference type="InterPro" id="IPR051788">
    <property type="entry name" value="MFS_Transporter"/>
</dbReference>
<feature type="transmembrane region" description="Helical" evidence="8">
    <location>
        <begin position="280"/>
        <end position="303"/>
    </location>
</feature>
<keyword evidence="5 8" id="KW-1133">Transmembrane helix</keyword>
<dbReference type="FunFam" id="1.20.1250.20:FF:000308">
    <property type="entry name" value="MFS efflux transporter"/>
    <property type="match status" value="1"/>
</dbReference>
<feature type="transmembrane region" description="Helical" evidence="8">
    <location>
        <begin position="435"/>
        <end position="454"/>
    </location>
</feature>
<evidence type="ECO:0000256" key="5">
    <source>
        <dbReference type="ARBA" id="ARBA00022989"/>
    </source>
</evidence>
<keyword evidence="4 8" id="KW-0812">Transmembrane</keyword>
<dbReference type="FunFam" id="1.20.1250.20:FF:000286">
    <property type="entry name" value="MFS efflux transporter"/>
    <property type="match status" value="1"/>
</dbReference>
<dbReference type="Gene3D" id="1.20.1250.20">
    <property type="entry name" value="MFS general substrate transporter like domains"/>
    <property type="match status" value="2"/>
</dbReference>
<evidence type="ECO:0000256" key="2">
    <source>
        <dbReference type="ARBA" id="ARBA00008335"/>
    </source>
</evidence>
<dbReference type="SUPFAM" id="SSF103473">
    <property type="entry name" value="MFS general substrate transporter"/>
    <property type="match status" value="1"/>
</dbReference>
<feature type="transmembrane region" description="Helical" evidence="8">
    <location>
        <begin position="315"/>
        <end position="339"/>
    </location>
</feature>
<name>A0A443HUK9_BYSSP</name>
<organism evidence="10 11">
    <name type="scientific">Byssochlamys spectabilis</name>
    <name type="common">Paecilomyces variotii</name>
    <dbReference type="NCBI Taxonomy" id="264951"/>
    <lineage>
        <taxon>Eukaryota</taxon>
        <taxon>Fungi</taxon>
        <taxon>Dikarya</taxon>
        <taxon>Ascomycota</taxon>
        <taxon>Pezizomycotina</taxon>
        <taxon>Eurotiomycetes</taxon>
        <taxon>Eurotiomycetidae</taxon>
        <taxon>Eurotiales</taxon>
        <taxon>Thermoascaceae</taxon>
        <taxon>Paecilomyces</taxon>
    </lineage>
</organism>
<dbReference type="EMBL" id="RCNU01000005">
    <property type="protein sequence ID" value="RWQ95450.1"/>
    <property type="molecule type" value="Genomic_DNA"/>
</dbReference>
<dbReference type="GO" id="GO:0022857">
    <property type="term" value="F:transmembrane transporter activity"/>
    <property type="evidence" value="ECO:0007669"/>
    <property type="project" value="InterPro"/>
</dbReference>
<evidence type="ECO:0000256" key="8">
    <source>
        <dbReference type="SAM" id="Phobius"/>
    </source>
</evidence>
<keyword evidence="6 8" id="KW-0472">Membrane</keyword>
<feature type="compositionally biased region" description="Polar residues" evidence="7">
    <location>
        <begin position="23"/>
        <end position="34"/>
    </location>
</feature>
<evidence type="ECO:0000259" key="9">
    <source>
        <dbReference type="PROSITE" id="PS50850"/>
    </source>
</evidence>
<keyword evidence="3" id="KW-0813">Transport</keyword>
<feature type="compositionally biased region" description="Basic and acidic residues" evidence="7">
    <location>
        <begin position="11"/>
        <end position="22"/>
    </location>
</feature>
<feature type="transmembrane region" description="Helical" evidence="8">
    <location>
        <begin position="224"/>
        <end position="246"/>
    </location>
</feature>
<keyword evidence="11" id="KW-1185">Reference proteome</keyword>
<dbReference type="VEuPathDB" id="FungiDB:C8Q69DRAFT_466021"/>
<evidence type="ECO:0000256" key="7">
    <source>
        <dbReference type="SAM" id="MobiDB-lite"/>
    </source>
</evidence>
<evidence type="ECO:0000313" key="10">
    <source>
        <dbReference type="EMBL" id="RWQ95450.1"/>
    </source>
</evidence>
<dbReference type="Proteomes" id="UP000283841">
    <property type="component" value="Unassembled WGS sequence"/>
</dbReference>
<feature type="domain" description="Major facilitator superfamily (MFS) profile" evidence="9">
    <location>
        <begin position="72"/>
        <end position="461"/>
    </location>
</feature>
<feature type="transmembrane region" description="Helical" evidence="8">
    <location>
        <begin position="103"/>
        <end position="125"/>
    </location>
</feature>
<dbReference type="InterPro" id="IPR020846">
    <property type="entry name" value="MFS_dom"/>
</dbReference>
<dbReference type="InterPro" id="IPR036259">
    <property type="entry name" value="MFS_trans_sf"/>
</dbReference>
<comment type="subcellular location">
    <subcellularLocation>
        <location evidence="1">Endomembrane system</location>
        <topology evidence="1">Multi-pass membrane protein</topology>
    </subcellularLocation>
</comment>
<gene>
    <name evidence="10" type="ORF">C8Q69DRAFT_466021</name>
</gene>
<evidence type="ECO:0000256" key="4">
    <source>
        <dbReference type="ARBA" id="ARBA00022692"/>
    </source>
</evidence>
<feature type="region of interest" description="Disordered" evidence="7">
    <location>
        <begin position="1"/>
        <end position="34"/>
    </location>
</feature>
<dbReference type="AlphaFoldDB" id="A0A443HUK9"/>
<dbReference type="GeneID" id="39599807"/>
<dbReference type="STRING" id="264951.A0A443HUK9"/>
<feature type="transmembrane region" description="Helical" evidence="8">
    <location>
        <begin position="406"/>
        <end position="429"/>
    </location>
</feature>
<dbReference type="GO" id="GO:0012505">
    <property type="term" value="C:endomembrane system"/>
    <property type="evidence" value="ECO:0007669"/>
    <property type="project" value="UniProtKB-SubCell"/>
</dbReference>
<dbReference type="Pfam" id="PF07690">
    <property type="entry name" value="MFS_1"/>
    <property type="match status" value="1"/>
</dbReference>
<protein>
    <submittedName>
        <fullName evidence="10">Major facilitator superfamily domain-containing protein</fullName>
    </submittedName>
</protein>
<evidence type="ECO:0000256" key="1">
    <source>
        <dbReference type="ARBA" id="ARBA00004127"/>
    </source>
</evidence>
<comment type="similarity">
    <text evidence="2">Belongs to the major facilitator superfamily.</text>
</comment>
<evidence type="ECO:0000256" key="3">
    <source>
        <dbReference type="ARBA" id="ARBA00022448"/>
    </source>
</evidence>
<comment type="caution">
    <text evidence="10">The sequence shown here is derived from an EMBL/GenBank/DDBJ whole genome shotgun (WGS) entry which is preliminary data.</text>
</comment>
<sequence>MSTQSNQGDYRYIDECAERRSSLSEQSHTSENTVEYSIEDDSEAGLYLLHSDSSGSDTDGKAWNQSSTSIVRTLATFWSFALMGANDSAQGALMPYLETWYGLSYTTVSLIFLAPLAGSVIAAFLSSRIHFRLGQRGLAFIAGSCHITAYTITAFHPPYPVVVFAFMIVGLGNSLSDSAWNAWIGNMRSANQMLGLLHGFYGAGAMASPLIATTLVTTPGGKWYHFYYMMAAIAIIETATSVASFWKMDGQAYREANVGPPEPKDGNMGETLFDKKNRRVTWLCALFILGYDGIEVTLGGWIVTFMMRVRHADPFASGIVEMGFWLGSTVGSVALGFVTPRIGERLAVAIYLPTLIALQAIFWLVPEFYVSAVTVALQGFFLGPLYPAVVVAVTHLLPRHLHVDSIGFASAVGGCGAAGLPFVVGTLAQANGVKVFQPFVIAMLGAVLVIWLCLPLEPKKENKKPIEMQMA</sequence>
<proteinExistence type="inferred from homology"/>
<feature type="transmembrane region" description="Helical" evidence="8">
    <location>
        <begin position="196"/>
        <end position="218"/>
    </location>
</feature>
<dbReference type="GO" id="GO:0016020">
    <property type="term" value="C:membrane"/>
    <property type="evidence" value="ECO:0007669"/>
    <property type="project" value="TreeGrafter"/>
</dbReference>
<feature type="transmembrane region" description="Helical" evidence="8">
    <location>
        <begin position="161"/>
        <end position="184"/>
    </location>
</feature>
<dbReference type="InterPro" id="IPR011701">
    <property type="entry name" value="MFS"/>
</dbReference>